<feature type="compositionally biased region" description="Basic and acidic residues" evidence="1">
    <location>
        <begin position="18"/>
        <end position="32"/>
    </location>
</feature>
<accession>A0ABN2WG78</accession>
<reference evidence="2 3" key="1">
    <citation type="journal article" date="2019" name="Int. J. Syst. Evol. Microbiol.">
        <title>The Global Catalogue of Microorganisms (GCM) 10K type strain sequencing project: providing services to taxonomists for standard genome sequencing and annotation.</title>
        <authorList>
            <consortium name="The Broad Institute Genomics Platform"/>
            <consortium name="The Broad Institute Genome Sequencing Center for Infectious Disease"/>
            <person name="Wu L."/>
            <person name="Ma J."/>
        </authorList>
    </citation>
    <scope>NUCLEOTIDE SEQUENCE [LARGE SCALE GENOMIC DNA]</scope>
    <source>
        <strain evidence="2 3">JCM 15900</strain>
    </source>
</reference>
<dbReference type="CDD" id="cd07067">
    <property type="entry name" value="HP_PGM_like"/>
    <property type="match status" value="1"/>
</dbReference>
<keyword evidence="3" id="KW-1185">Reference proteome</keyword>
<protein>
    <recommendedName>
        <fullName evidence="4">Phosphoglycerate mutase</fullName>
    </recommendedName>
</protein>
<evidence type="ECO:0008006" key="4">
    <source>
        <dbReference type="Google" id="ProtNLM"/>
    </source>
</evidence>
<dbReference type="PANTHER" id="PTHR48100">
    <property type="entry name" value="BROAD-SPECIFICITY PHOSPHATASE YOR283W-RELATED"/>
    <property type="match status" value="1"/>
</dbReference>
<gene>
    <name evidence="2" type="ORF">GCM10009823_09010</name>
</gene>
<dbReference type="Gene3D" id="3.40.50.1240">
    <property type="entry name" value="Phosphoglycerate mutase-like"/>
    <property type="match status" value="1"/>
</dbReference>
<feature type="compositionally biased region" description="Basic and acidic residues" evidence="1">
    <location>
        <begin position="1"/>
        <end position="10"/>
    </location>
</feature>
<dbReference type="EMBL" id="BAAAPZ010000002">
    <property type="protein sequence ID" value="GAA2091686.1"/>
    <property type="molecule type" value="Genomic_DNA"/>
</dbReference>
<dbReference type="InterPro" id="IPR050275">
    <property type="entry name" value="PGM_Phosphatase"/>
</dbReference>
<dbReference type="InterPro" id="IPR013078">
    <property type="entry name" value="His_Pase_superF_clade-1"/>
</dbReference>
<feature type="region of interest" description="Disordered" evidence="1">
    <location>
        <begin position="1"/>
        <end position="40"/>
    </location>
</feature>
<dbReference type="Pfam" id="PF00300">
    <property type="entry name" value="His_Phos_1"/>
    <property type="match status" value="1"/>
</dbReference>
<evidence type="ECO:0000313" key="2">
    <source>
        <dbReference type="EMBL" id="GAA2091686.1"/>
    </source>
</evidence>
<dbReference type="Proteomes" id="UP001500984">
    <property type="component" value="Unassembled WGS sequence"/>
</dbReference>
<comment type="caution">
    <text evidence="2">The sequence shown here is derived from an EMBL/GenBank/DDBJ whole genome shotgun (WGS) entry which is preliminary data.</text>
</comment>
<dbReference type="InterPro" id="IPR029033">
    <property type="entry name" value="His_PPase_superfam"/>
</dbReference>
<name>A0ABN2WG78_9MICO</name>
<dbReference type="PROSITE" id="PS00175">
    <property type="entry name" value="PG_MUTASE"/>
    <property type="match status" value="1"/>
</dbReference>
<evidence type="ECO:0000313" key="3">
    <source>
        <dbReference type="Proteomes" id="UP001500984"/>
    </source>
</evidence>
<dbReference type="PANTHER" id="PTHR48100:SF2">
    <property type="entry name" value="CONSERVED PROTEIN"/>
    <property type="match status" value="1"/>
</dbReference>
<dbReference type="SUPFAM" id="SSF53254">
    <property type="entry name" value="Phosphoglycerate mutase-like"/>
    <property type="match status" value="1"/>
</dbReference>
<dbReference type="InterPro" id="IPR001345">
    <property type="entry name" value="PG/BPGM_mutase_AS"/>
</dbReference>
<sequence length="282" mass="29445">MDAGAHDLGERAVGPGLEGHEEPRERSGREGESGGEVCAHPGRLPAGGLYPSAARYSGVMEIILVRHGESTANVAGVLAGRSNDVALTERGREQVAGARVLVPELGVPEVPVLTSPIARCVATARILLEAEGREAREPDVLDALAEVDYGEWTGRGIAELLREELWQTVRTSPSRARFPGGESLPEVAERTRAALAAAVRRGEEAQAETVVLVSHGDVIKLALAHALGVELDRFQRIAVAPASVSRIRVDAGDGHGPPMTVTMLGATAAGRRAEAAVPGGGR</sequence>
<dbReference type="SMART" id="SM00855">
    <property type="entry name" value="PGAM"/>
    <property type="match status" value="1"/>
</dbReference>
<evidence type="ECO:0000256" key="1">
    <source>
        <dbReference type="SAM" id="MobiDB-lite"/>
    </source>
</evidence>
<proteinExistence type="predicted"/>
<organism evidence="2 3">
    <name type="scientific">Brevibacterium salitolerans</name>
    <dbReference type="NCBI Taxonomy" id="1403566"/>
    <lineage>
        <taxon>Bacteria</taxon>
        <taxon>Bacillati</taxon>
        <taxon>Actinomycetota</taxon>
        <taxon>Actinomycetes</taxon>
        <taxon>Micrococcales</taxon>
        <taxon>Brevibacteriaceae</taxon>
        <taxon>Brevibacterium</taxon>
    </lineage>
</organism>